<evidence type="ECO:0000313" key="4">
    <source>
        <dbReference type="Proteomes" id="UP001328107"/>
    </source>
</evidence>
<name>A0AAN5CEI6_9BILA</name>
<proteinExistence type="predicted"/>
<dbReference type="SUPFAM" id="SSF143990">
    <property type="entry name" value="YbiA-like"/>
    <property type="match status" value="1"/>
</dbReference>
<protein>
    <recommendedName>
        <fullName evidence="1">NADAR domain-containing protein</fullName>
    </recommendedName>
</protein>
<dbReference type="InterPro" id="IPR037238">
    <property type="entry name" value="YbiA-like_sf"/>
</dbReference>
<evidence type="ECO:0000313" key="2">
    <source>
        <dbReference type="EMBL" id="GMR36944.1"/>
    </source>
</evidence>
<organism evidence="3 4">
    <name type="scientific">Pristionchus mayeri</name>
    <dbReference type="NCBI Taxonomy" id="1317129"/>
    <lineage>
        <taxon>Eukaryota</taxon>
        <taxon>Metazoa</taxon>
        <taxon>Ecdysozoa</taxon>
        <taxon>Nematoda</taxon>
        <taxon>Chromadorea</taxon>
        <taxon>Rhabditida</taxon>
        <taxon>Rhabditina</taxon>
        <taxon>Diplogasteromorpha</taxon>
        <taxon>Diplogasteroidea</taxon>
        <taxon>Neodiplogasteridae</taxon>
        <taxon>Pristionchus</taxon>
    </lineage>
</organism>
<accession>A0AAN5CEI6</accession>
<dbReference type="Proteomes" id="UP001328107">
    <property type="component" value="Unassembled WGS sequence"/>
</dbReference>
<dbReference type="EMBL" id="BTRK01000003">
    <property type="protein sequence ID" value="GMR42740.1"/>
    <property type="molecule type" value="Genomic_DNA"/>
</dbReference>
<evidence type="ECO:0000313" key="3">
    <source>
        <dbReference type="EMBL" id="GMR42740.1"/>
    </source>
</evidence>
<dbReference type="InterPro" id="IPR012816">
    <property type="entry name" value="NADAR"/>
</dbReference>
<feature type="domain" description="NADAR" evidence="1">
    <location>
        <begin position="19"/>
        <end position="85"/>
    </location>
</feature>
<dbReference type="CDD" id="cd15457">
    <property type="entry name" value="NADAR"/>
    <property type="match status" value="1"/>
</dbReference>
<comment type="caution">
    <text evidence="3">The sequence shown here is derived from an EMBL/GenBank/DDBJ whole genome shotgun (WGS) entry which is preliminary data.</text>
</comment>
<dbReference type="Pfam" id="PF08719">
    <property type="entry name" value="NADAR"/>
    <property type="match status" value="1"/>
</dbReference>
<gene>
    <name evidence="2" type="ORF">PMAYCL1PPCAC_07139</name>
    <name evidence="3" type="ORF">PMAYCL1PPCAC_12935</name>
</gene>
<keyword evidence="4" id="KW-1185">Reference proteome</keyword>
<dbReference type="Gene3D" id="1.10.357.40">
    <property type="entry name" value="YbiA-like"/>
    <property type="match status" value="1"/>
</dbReference>
<feature type="non-terminal residue" evidence="3">
    <location>
        <position position="87"/>
    </location>
</feature>
<evidence type="ECO:0000259" key="1">
    <source>
        <dbReference type="Pfam" id="PF08719"/>
    </source>
</evidence>
<dbReference type="EMBL" id="BTRK01000002">
    <property type="protein sequence ID" value="GMR36944.1"/>
    <property type="molecule type" value="Genomic_DNA"/>
</dbReference>
<dbReference type="AlphaFoldDB" id="A0AAN5CEI6"/>
<reference evidence="3" key="2">
    <citation type="submission" date="2023-06" db="EMBL/GenBank/DDBJ databases">
        <title>Genome assembly of Pristionchus species.</title>
        <authorList>
            <person name="Yoshida K."/>
            <person name="Sommer R.J."/>
        </authorList>
    </citation>
    <scope>NUCLEOTIDE SEQUENCE</scope>
    <source>
        <strain evidence="3">RS5460</strain>
    </source>
</reference>
<sequence length="87" mass="10475">MTHFLPGLHNEKYVFFCTNESHFSNHYRCRIEDPITGLSFHSSEQFYMYEKAMEFRDEESARAIMRTPSPGYTKTFGKHVRGFKRWK</sequence>
<reference evidence="4" key="1">
    <citation type="submission" date="2022-10" db="EMBL/GenBank/DDBJ databases">
        <title>Genome assembly of Pristionchus species.</title>
        <authorList>
            <person name="Yoshida K."/>
            <person name="Sommer R.J."/>
        </authorList>
    </citation>
    <scope>NUCLEOTIDE SEQUENCE [LARGE SCALE GENOMIC DNA]</scope>
    <source>
        <strain evidence="4">RS5460</strain>
    </source>
</reference>